<dbReference type="GO" id="GO:0004519">
    <property type="term" value="F:endonuclease activity"/>
    <property type="evidence" value="ECO:0007669"/>
    <property type="project" value="UniProtKB-KW"/>
</dbReference>
<organism evidence="10 11">
    <name type="scientific">Tenacibaculum finnmarkense genomovar ulcerans</name>
    <dbReference type="NCBI Taxonomy" id="2781388"/>
    <lineage>
        <taxon>Bacteria</taxon>
        <taxon>Pseudomonadati</taxon>
        <taxon>Bacteroidota</taxon>
        <taxon>Flavobacteriia</taxon>
        <taxon>Flavobacteriales</taxon>
        <taxon>Flavobacteriaceae</taxon>
        <taxon>Tenacibaculum</taxon>
        <taxon>Tenacibaculum finnmarkense</taxon>
    </lineage>
</organism>
<keyword evidence="7" id="KW-0233">DNA recombination</keyword>
<evidence type="ECO:0000256" key="4">
    <source>
        <dbReference type="ARBA" id="ARBA00022722"/>
    </source>
</evidence>
<gene>
    <name evidence="7 10" type="primary">sbcD</name>
    <name evidence="10" type="ORF">TNO010_150019</name>
</gene>
<comment type="subunit">
    <text evidence="2 7">Heterodimer of SbcC and SbcD.</text>
</comment>
<comment type="similarity">
    <text evidence="1 7">Belongs to the SbcD family.</text>
</comment>
<feature type="domain" description="Nuclease SbcCD subunit D C-terminal" evidence="9">
    <location>
        <begin position="279"/>
        <end position="376"/>
    </location>
</feature>
<accession>A0A2I2M6B0</accession>
<dbReference type="CDD" id="cd00840">
    <property type="entry name" value="MPP_Mre11_N"/>
    <property type="match status" value="1"/>
</dbReference>
<dbReference type="Gene3D" id="3.60.21.10">
    <property type="match status" value="1"/>
</dbReference>
<keyword evidence="4 7" id="KW-0540">Nuclease</keyword>
<keyword evidence="7" id="KW-0235">DNA replication</keyword>
<dbReference type="Pfam" id="PF00149">
    <property type="entry name" value="Metallophos"/>
    <property type="match status" value="1"/>
</dbReference>
<evidence type="ECO:0000256" key="7">
    <source>
        <dbReference type="RuleBase" id="RU363069"/>
    </source>
</evidence>
<protein>
    <recommendedName>
        <fullName evidence="3 7">Nuclease SbcCD subunit D</fullName>
    </recommendedName>
</protein>
<dbReference type="InterPro" id="IPR026843">
    <property type="entry name" value="SbcD_C"/>
</dbReference>
<evidence type="ECO:0000313" key="10">
    <source>
        <dbReference type="EMBL" id="SOU88072.1"/>
    </source>
</evidence>
<dbReference type="InterPro" id="IPR041796">
    <property type="entry name" value="Mre11_N"/>
</dbReference>
<proteinExistence type="inferred from homology"/>
<evidence type="ECO:0000259" key="8">
    <source>
        <dbReference type="Pfam" id="PF00149"/>
    </source>
</evidence>
<dbReference type="SUPFAM" id="SSF56300">
    <property type="entry name" value="Metallo-dependent phosphatases"/>
    <property type="match status" value="1"/>
</dbReference>
<sequence>MKILHTADWHLGHRLHEHSQLEEQTLFLAWIENHISNEKIDLLLISGDIFDTSSPSNQSLTMYYNFLVKLQKTSCKNIIITGGNHDSPGTLNAPKELLNALSIKVVGKATEKISDEVFEININDEKVLIGAVPYLRDGDIRRAVAGESFDDLTDKYKKALINHYQEIAIESEKINSSNAPVIAMGHLFATGGSVSDSEQNIYVGTLGHIGAQDFPIYFDYVALGHLHRPQIVGENDKIRYSGSPNILSFSELTYDKKIIVLEISANKISNIDDVIVPNFREFYKLKGSMDDCIAKFPSIISNSYQLKPWVEIVLDQDNTIQTDELKIASEAHDFEILKITLKNQRKIKGIEELLADATSIKELVPTEVFKLKCEEMDFDLDQNQQVWDAFNEVLQAVKNQ</sequence>
<evidence type="ECO:0000313" key="11">
    <source>
        <dbReference type="Proteomes" id="UP000490060"/>
    </source>
</evidence>
<dbReference type="Proteomes" id="UP000490060">
    <property type="component" value="Unassembled WGS sequence"/>
</dbReference>
<reference evidence="10 11" key="1">
    <citation type="submission" date="2017-11" db="EMBL/GenBank/DDBJ databases">
        <authorList>
            <person name="Duchaud E."/>
        </authorList>
    </citation>
    <scope>NUCLEOTIDE SEQUENCE [LARGE SCALE GENOMIC DNA]</scope>
    <source>
        <strain evidence="10 11">TNO010</strain>
    </source>
</reference>
<dbReference type="PANTHER" id="PTHR30337">
    <property type="entry name" value="COMPONENT OF ATP-DEPENDENT DSDNA EXONUCLEASE"/>
    <property type="match status" value="1"/>
</dbReference>
<dbReference type="Pfam" id="PF12320">
    <property type="entry name" value="SbcD_C"/>
    <property type="match status" value="1"/>
</dbReference>
<dbReference type="EMBL" id="OENE01000007">
    <property type="protein sequence ID" value="SOU88072.1"/>
    <property type="molecule type" value="Genomic_DNA"/>
</dbReference>
<comment type="function">
    <text evidence="7">SbcCD cleaves DNA hairpin structures. These structures can inhibit DNA replication and are intermediates in certain DNA recombination reactions. The complex acts as a 3'-&gt;5' double strand exonuclease that can open hairpins. It also has a 5' single-strand endonuclease activity.</text>
</comment>
<evidence type="ECO:0000259" key="9">
    <source>
        <dbReference type="Pfam" id="PF12320"/>
    </source>
</evidence>
<keyword evidence="6 7" id="KW-0269">Exonuclease</keyword>
<dbReference type="PANTHER" id="PTHR30337:SF0">
    <property type="entry name" value="NUCLEASE SBCCD SUBUNIT D"/>
    <property type="match status" value="1"/>
</dbReference>
<dbReference type="InterPro" id="IPR004843">
    <property type="entry name" value="Calcineurin-like_PHP"/>
</dbReference>
<keyword evidence="7" id="KW-0255">Endonuclease</keyword>
<dbReference type="GO" id="GO:0006260">
    <property type="term" value="P:DNA replication"/>
    <property type="evidence" value="ECO:0007669"/>
    <property type="project" value="UniProtKB-KW"/>
</dbReference>
<keyword evidence="5 7" id="KW-0378">Hydrolase</keyword>
<dbReference type="InterPro" id="IPR029052">
    <property type="entry name" value="Metallo-depent_PP-like"/>
</dbReference>
<name>A0A2I2M6B0_9FLAO</name>
<dbReference type="GO" id="GO:0008408">
    <property type="term" value="F:3'-5' exonuclease activity"/>
    <property type="evidence" value="ECO:0007669"/>
    <property type="project" value="InterPro"/>
</dbReference>
<feature type="domain" description="Calcineurin-like phosphoesterase" evidence="8">
    <location>
        <begin position="1"/>
        <end position="229"/>
    </location>
</feature>
<dbReference type="GO" id="GO:0006310">
    <property type="term" value="P:DNA recombination"/>
    <property type="evidence" value="ECO:0007669"/>
    <property type="project" value="UniProtKB-KW"/>
</dbReference>
<dbReference type="InterPro" id="IPR050535">
    <property type="entry name" value="DNA_Repair-Maintenance_Comp"/>
</dbReference>
<evidence type="ECO:0000256" key="2">
    <source>
        <dbReference type="ARBA" id="ARBA00011322"/>
    </source>
</evidence>
<dbReference type="RefSeq" id="WP_172504966.1">
    <property type="nucleotide sequence ID" value="NZ_OENE01000007.1"/>
</dbReference>
<evidence type="ECO:0000256" key="1">
    <source>
        <dbReference type="ARBA" id="ARBA00010555"/>
    </source>
</evidence>
<dbReference type="AlphaFoldDB" id="A0A2I2M6B0"/>
<dbReference type="InterPro" id="IPR004593">
    <property type="entry name" value="SbcD"/>
</dbReference>
<dbReference type="NCBIfam" id="TIGR00619">
    <property type="entry name" value="sbcd"/>
    <property type="match status" value="1"/>
</dbReference>
<evidence type="ECO:0000256" key="5">
    <source>
        <dbReference type="ARBA" id="ARBA00022801"/>
    </source>
</evidence>
<evidence type="ECO:0000256" key="6">
    <source>
        <dbReference type="ARBA" id="ARBA00022839"/>
    </source>
</evidence>
<evidence type="ECO:0000256" key="3">
    <source>
        <dbReference type="ARBA" id="ARBA00013365"/>
    </source>
</evidence>